<feature type="transmembrane region" description="Helical" evidence="7">
    <location>
        <begin position="37"/>
        <end position="57"/>
    </location>
</feature>
<gene>
    <name evidence="8" type="ORF">GGE60_003665</name>
</gene>
<comment type="caution">
    <text evidence="8">The sequence shown here is derived from an EMBL/GenBank/DDBJ whole genome shotgun (WGS) entry which is preliminary data.</text>
</comment>
<dbReference type="EC" id="2.4.1.12" evidence="8"/>
<evidence type="ECO:0000256" key="4">
    <source>
        <dbReference type="ARBA" id="ARBA00022692"/>
    </source>
</evidence>
<dbReference type="PANTHER" id="PTHR43867:SF2">
    <property type="entry name" value="CELLULOSE SYNTHASE CATALYTIC SUBUNIT A [UDP-FORMING]"/>
    <property type="match status" value="1"/>
</dbReference>
<protein>
    <submittedName>
        <fullName evidence="8">Cellulose synthase (UDP-forming)</fullName>
        <ecNumber evidence="8">2.4.1.12</ecNumber>
    </submittedName>
</protein>
<sequence length="541" mass="59515">MGKIPAAIGVHATRRPSVGPADIGPATERIFEGRMRFANLIGITIWTATMTFFWLWWLRSDHVIGWPSYLLVTLVLAMITGLPAYFIIIIHDARRMPHAGGPLPAGRVAVVVTRASSESPFLVQTTLRAMLDQTGCDFDVWLAEEKPSLEMMKWCMEHGVFTSMTRESAGAGARDSMPRCKQDSLTSFHEHFGYERYDFVVHLDAGHVPEKTYLREIIRPFRDPGIGYVSAPSICDANAASNWVVRGRLFAEAGAQGLVQSGYNNGWAPLCVDTHYAVRTAALKEIGGPRREPAEGLATTLAMNAGGWRGVHALDAIAHGDGPATFTGLVMQEFDRSRSRMTTLLRYAPGYMPNLPGWLKFQFLFSELCYPLFSSSLAAVFMLPIVTLLTGHSFVDVNYPAFLLHFLPIVAAWMALAFIWRATGTFRPANGRFVSWESAAFLLLRWPWSLIGCAAAIRDRHINSGEVGVIPKGTGSEHALPLRVLAPYIVLNLASAVAMAFALDREAAEGLFFFAAITTLIYAALIGLIIARHATENTLSR</sequence>
<evidence type="ECO:0000256" key="5">
    <source>
        <dbReference type="ARBA" id="ARBA00022989"/>
    </source>
</evidence>
<keyword evidence="4 7" id="KW-0812">Transmembrane</keyword>
<feature type="transmembrane region" description="Helical" evidence="7">
    <location>
        <begin position="510"/>
        <end position="531"/>
    </location>
</feature>
<evidence type="ECO:0000256" key="6">
    <source>
        <dbReference type="ARBA" id="ARBA00023136"/>
    </source>
</evidence>
<evidence type="ECO:0000313" key="8">
    <source>
        <dbReference type="EMBL" id="MBB4569541.1"/>
    </source>
</evidence>
<reference evidence="8 9" key="1">
    <citation type="submission" date="2020-08" db="EMBL/GenBank/DDBJ databases">
        <title>Genomic Encyclopedia of Type Strains, Phase IV (KMG-V): Genome sequencing to study the core and pangenomes of soil and plant-associated prokaryotes.</title>
        <authorList>
            <person name="Whitman W."/>
        </authorList>
    </citation>
    <scope>NUCLEOTIDE SEQUENCE [LARGE SCALE GENOMIC DNA]</scope>
    <source>
        <strain evidence="8 9">SEMIA 492</strain>
    </source>
</reference>
<dbReference type="InterPro" id="IPR050321">
    <property type="entry name" value="Glycosyltr_2/OpgH_subfam"/>
</dbReference>
<keyword evidence="2 8" id="KW-0328">Glycosyltransferase</keyword>
<evidence type="ECO:0000256" key="3">
    <source>
        <dbReference type="ARBA" id="ARBA00022679"/>
    </source>
</evidence>
<dbReference type="PANTHER" id="PTHR43867">
    <property type="entry name" value="CELLULOSE SYNTHASE CATALYTIC SUBUNIT A [UDP-FORMING]"/>
    <property type="match status" value="1"/>
</dbReference>
<evidence type="ECO:0000256" key="2">
    <source>
        <dbReference type="ARBA" id="ARBA00022676"/>
    </source>
</evidence>
<dbReference type="InterPro" id="IPR029044">
    <property type="entry name" value="Nucleotide-diphossugar_trans"/>
</dbReference>
<dbReference type="GO" id="GO:0016760">
    <property type="term" value="F:cellulose synthase (UDP-forming) activity"/>
    <property type="evidence" value="ECO:0007669"/>
    <property type="project" value="UniProtKB-EC"/>
</dbReference>
<dbReference type="SUPFAM" id="SSF53448">
    <property type="entry name" value="Nucleotide-diphospho-sugar transferases"/>
    <property type="match status" value="1"/>
</dbReference>
<feature type="transmembrane region" description="Helical" evidence="7">
    <location>
        <begin position="485"/>
        <end position="503"/>
    </location>
</feature>
<keyword evidence="6 7" id="KW-0472">Membrane</keyword>
<name>A0A7W6ZVN1_9HYPH</name>
<dbReference type="Gene3D" id="3.90.550.10">
    <property type="entry name" value="Spore Coat Polysaccharide Biosynthesis Protein SpsA, Chain A"/>
    <property type="match status" value="1"/>
</dbReference>
<organism evidence="8 9">
    <name type="scientific">Rhizobium leucaenae</name>
    <dbReference type="NCBI Taxonomy" id="29450"/>
    <lineage>
        <taxon>Bacteria</taxon>
        <taxon>Pseudomonadati</taxon>
        <taxon>Pseudomonadota</taxon>
        <taxon>Alphaproteobacteria</taxon>
        <taxon>Hyphomicrobiales</taxon>
        <taxon>Rhizobiaceae</taxon>
        <taxon>Rhizobium/Agrobacterium group</taxon>
        <taxon>Rhizobium</taxon>
    </lineage>
</organism>
<feature type="transmembrane region" description="Helical" evidence="7">
    <location>
        <begin position="368"/>
        <end position="390"/>
    </location>
</feature>
<keyword evidence="9" id="KW-1185">Reference proteome</keyword>
<feature type="transmembrane region" description="Helical" evidence="7">
    <location>
        <begin position="402"/>
        <end position="422"/>
    </location>
</feature>
<comment type="subcellular location">
    <subcellularLocation>
        <location evidence="1">Membrane</location>
        <topology evidence="1">Multi-pass membrane protein</topology>
    </subcellularLocation>
</comment>
<proteinExistence type="predicted"/>
<dbReference type="RefSeq" id="WP_051264121.1">
    <property type="nucleotide sequence ID" value="NZ_JACIIG010000009.1"/>
</dbReference>
<keyword evidence="3 8" id="KW-0808">Transferase</keyword>
<evidence type="ECO:0000313" key="9">
    <source>
        <dbReference type="Proteomes" id="UP000543836"/>
    </source>
</evidence>
<evidence type="ECO:0000256" key="1">
    <source>
        <dbReference type="ARBA" id="ARBA00004141"/>
    </source>
</evidence>
<keyword evidence="5 7" id="KW-1133">Transmembrane helix</keyword>
<dbReference type="AlphaFoldDB" id="A0A7W6ZVN1"/>
<evidence type="ECO:0000256" key="7">
    <source>
        <dbReference type="SAM" id="Phobius"/>
    </source>
</evidence>
<dbReference type="EMBL" id="JACIIG010000009">
    <property type="protein sequence ID" value="MBB4569541.1"/>
    <property type="molecule type" value="Genomic_DNA"/>
</dbReference>
<feature type="transmembrane region" description="Helical" evidence="7">
    <location>
        <begin position="69"/>
        <end position="90"/>
    </location>
</feature>
<accession>A0A7W6ZVN1</accession>
<dbReference type="GO" id="GO:0005886">
    <property type="term" value="C:plasma membrane"/>
    <property type="evidence" value="ECO:0007669"/>
    <property type="project" value="TreeGrafter"/>
</dbReference>
<dbReference type="Proteomes" id="UP000543836">
    <property type="component" value="Unassembled WGS sequence"/>
</dbReference>